<feature type="region of interest" description="Disordered" evidence="1">
    <location>
        <begin position="288"/>
        <end position="334"/>
    </location>
</feature>
<dbReference type="Proteomes" id="UP001596074">
    <property type="component" value="Unassembled WGS sequence"/>
</dbReference>
<evidence type="ECO:0000313" key="3">
    <source>
        <dbReference type="Proteomes" id="UP001596074"/>
    </source>
</evidence>
<name>A0ABW1AHU1_9ACTN</name>
<sequence>MSPSPGVPSPEALEARIAELRASVRRAMARGDRAAARTLRAELRRAEDAWDDAVLGEGPAQPAEADDEPAADRPAAERRAAERAVTGRGAERERGLVPVREQVHQALTLLSVPAAPKLIGSVYAAFFPGEIAGSRLTSLRRDEERSFRTSPYSRPYYLCAALTADMLAPARGLITVSTWPLEQRVVGPLSARTDFLTAALRIAEHAGRGGASPSPAVQRLLWRFAANIPGTTGGSVGTVEPAALAEAAAAELEVHRAADGGQRREAAERALSRLDDAERLFGSRLRAMRTAAATGTNGPAGPPGAVPGASVRGSASPASAQPAAPARIRPAGTP</sequence>
<feature type="non-terminal residue" evidence="2">
    <location>
        <position position="334"/>
    </location>
</feature>
<keyword evidence="3" id="KW-1185">Reference proteome</keyword>
<organism evidence="2 3">
    <name type="scientific">Actinomadura rugatobispora</name>
    <dbReference type="NCBI Taxonomy" id="1994"/>
    <lineage>
        <taxon>Bacteria</taxon>
        <taxon>Bacillati</taxon>
        <taxon>Actinomycetota</taxon>
        <taxon>Actinomycetes</taxon>
        <taxon>Streptosporangiales</taxon>
        <taxon>Thermomonosporaceae</taxon>
        <taxon>Actinomadura</taxon>
    </lineage>
</organism>
<feature type="region of interest" description="Disordered" evidence="1">
    <location>
        <begin position="48"/>
        <end position="93"/>
    </location>
</feature>
<accession>A0ABW1AHU1</accession>
<evidence type="ECO:0000256" key="1">
    <source>
        <dbReference type="SAM" id="MobiDB-lite"/>
    </source>
</evidence>
<protein>
    <submittedName>
        <fullName evidence="2">Uncharacterized protein</fullName>
    </submittedName>
</protein>
<feature type="compositionally biased region" description="Basic and acidic residues" evidence="1">
    <location>
        <begin position="70"/>
        <end position="82"/>
    </location>
</feature>
<gene>
    <name evidence="2" type="ORF">ACFPZN_51325</name>
</gene>
<dbReference type="EMBL" id="JBHSON010000135">
    <property type="protein sequence ID" value="MFC5754066.1"/>
    <property type="molecule type" value="Genomic_DNA"/>
</dbReference>
<evidence type="ECO:0000313" key="2">
    <source>
        <dbReference type="EMBL" id="MFC5754066.1"/>
    </source>
</evidence>
<feature type="compositionally biased region" description="Low complexity" evidence="1">
    <location>
        <begin position="290"/>
        <end position="299"/>
    </location>
</feature>
<feature type="compositionally biased region" description="Low complexity" evidence="1">
    <location>
        <begin position="306"/>
        <end position="326"/>
    </location>
</feature>
<proteinExistence type="predicted"/>
<dbReference type="RefSeq" id="WP_378291763.1">
    <property type="nucleotide sequence ID" value="NZ_JBHSON010000135.1"/>
</dbReference>
<reference evidence="3" key="1">
    <citation type="journal article" date="2019" name="Int. J. Syst. Evol. Microbiol.">
        <title>The Global Catalogue of Microorganisms (GCM) 10K type strain sequencing project: providing services to taxonomists for standard genome sequencing and annotation.</title>
        <authorList>
            <consortium name="The Broad Institute Genomics Platform"/>
            <consortium name="The Broad Institute Genome Sequencing Center for Infectious Disease"/>
            <person name="Wu L."/>
            <person name="Ma J."/>
        </authorList>
    </citation>
    <scope>NUCLEOTIDE SEQUENCE [LARGE SCALE GENOMIC DNA]</scope>
    <source>
        <strain evidence="3">KCTC 42087</strain>
    </source>
</reference>
<comment type="caution">
    <text evidence="2">The sequence shown here is derived from an EMBL/GenBank/DDBJ whole genome shotgun (WGS) entry which is preliminary data.</text>
</comment>